<proteinExistence type="predicted"/>
<dbReference type="STRING" id="145388.A0A0D2L876"/>
<dbReference type="InterPro" id="IPR027417">
    <property type="entry name" value="P-loop_NTPase"/>
</dbReference>
<dbReference type="Pfam" id="PF10609">
    <property type="entry name" value="ParA"/>
    <property type="match status" value="1"/>
</dbReference>
<dbReference type="OrthoDB" id="1741334at2759"/>
<name>A0A0D2L876_9CHLO</name>
<evidence type="ECO:0000256" key="2">
    <source>
        <dbReference type="ARBA" id="ARBA00022840"/>
    </source>
</evidence>
<keyword evidence="2" id="KW-0067">ATP-binding</keyword>
<dbReference type="InterPro" id="IPR033756">
    <property type="entry name" value="YlxH/NBP35"/>
</dbReference>
<dbReference type="Gene3D" id="3.40.50.300">
    <property type="entry name" value="P-loop containing nucleotide triphosphate hydrolases"/>
    <property type="match status" value="1"/>
</dbReference>
<dbReference type="GO" id="GO:0009570">
    <property type="term" value="C:chloroplast stroma"/>
    <property type="evidence" value="ECO:0007669"/>
    <property type="project" value="TreeGrafter"/>
</dbReference>
<dbReference type="GO" id="GO:0016226">
    <property type="term" value="P:iron-sulfur cluster assembly"/>
    <property type="evidence" value="ECO:0007669"/>
    <property type="project" value="InterPro"/>
</dbReference>
<dbReference type="PANTHER" id="PTHR42961:SF2">
    <property type="entry name" value="IRON-SULFUR PROTEIN NUBPL"/>
    <property type="match status" value="1"/>
</dbReference>
<evidence type="ECO:0000313" key="4">
    <source>
        <dbReference type="Proteomes" id="UP000054498"/>
    </source>
</evidence>
<dbReference type="RefSeq" id="XP_013902063.1">
    <property type="nucleotide sequence ID" value="XM_014046609.1"/>
</dbReference>
<protein>
    <submittedName>
        <fullName evidence="3">Uncharacterized protein</fullName>
    </submittedName>
</protein>
<dbReference type="InterPro" id="IPR044304">
    <property type="entry name" value="NUBPL-like"/>
</dbReference>
<dbReference type="GO" id="GO:0005524">
    <property type="term" value="F:ATP binding"/>
    <property type="evidence" value="ECO:0007669"/>
    <property type="project" value="UniProtKB-KW"/>
</dbReference>
<keyword evidence="1" id="KW-0547">Nucleotide-binding</keyword>
<organism evidence="3 4">
    <name type="scientific">Monoraphidium neglectum</name>
    <dbReference type="NCBI Taxonomy" id="145388"/>
    <lineage>
        <taxon>Eukaryota</taxon>
        <taxon>Viridiplantae</taxon>
        <taxon>Chlorophyta</taxon>
        <taxon>core chlorophytes</taxon>
        <taxon>Chlorophyceae</taxon>
        <taxon>CS clade</taxon>
        <taxon>Sphaeropleales</taxon>
        <taxon>Selenastraceae</taxon>
        <taxon>Monoraphidium</taxon>
    </lineage>
</organism>
<dbReference type="PANTHER" id="PTHR42961">
    <property type="entry name" value="IRON-SULFUR PROTEIN NUBPL"/>
    <property type="match status" value="1"/>
</dbReference>
<evidence type="ECO:0000313" key="3">
    <source>
        <dbReference type="EMBL" id="KIZ03044.1"/>
    </source>
</evidence>
<reference evidence="3 4" key="1">
    <citation type="journal article" date="2013" name="BMC Genomics">
        <title>Reconstruction of the lipid metabolism for the microalga Monoraphidium neglectum from its genome sequence reveals characteristics suitable for biofuel production.</title>
        <authorList>
            <person name="Bogen C."/>
            <person name="Al-Dilaimi A."/>
            <person name="Albersmeier A."/>
            <person name="Wichmann J."/>
            <person name="Grundmann M."/>
            <person name="Rupp O."/>
            <person name="Lauersen K.J."/>
            <person name="Blifernez-Klassen O."/>
            <person name="Kalinowski J."/>
            <person name="Goesmann A."/>
            <person name="Mussgnug J.H."/>
            <person name="Kruse O."/>
        </authorList>
    </citation>
    <scope>NUCLEOTIDE SEQUENCE [LARGE SCALE GENOMIC DNA]</scope>
    <source>
        <strain evidence="3 4">SAG 48.87</strain>
    </source>
</reference>
<dbReference type="Proteomes" id="UP000054498">
    <property type="component" value="Unassembled WGS sequence"/>
</dbReference>
<keyword evidence="4" id="KW-1185">Reference proteome</keyword>
<dbReference type="SUPFAM" id="SSF52540">
    <property type="entry name" value="P-loop containing nucleoside triphosphate hydrolases"/>
    <property type="match status" value="1"/>
</dbReference>
<sequence length="250" mass="25944">MFAKLQVPCVAVVENMAYFDGDDGKRYLPFGAGSGERIQRDFGVPNLVRFPIMPDLSAAGDGGTPLVVSDPTGAVGSAFMELGAAVVREVAKNSAAARNTVHYDESRDVLVIKLAGRDAFAVRPSAVRAADTSAAAIDEWTGERLGPAAAPEGVRPAGVAPVGNYAVQARALNTSSSLPLTLMHVSPDRSRVVSPPPPPTLFGTKIAWEDGFNQVAPFEVLADLEGDSVEEAASVQLSLGGLQATAEISG</sequence>
<dbReference type="GO" id="GO:0051539">
    <property type="term" value="F:4 iron, 4 sulfur cluster binding"/>
    <property type="evidence" value="ECO:0007669"/>
    <property type="project" value="TreeGrafter"/>
</dbReference>
<dbReference type="AlphaFoldDB" id="A0A0D2L876"/>
<gene>
    <name evidence="3" type="ORF">MNEG_4920</name>
</gene>
<accession>A0A0D2L876</accession>
<dbReference type="EMBL" id="KK100926">
    <property type="protein sequence ID" value="KIZ03044.1"/>
    <property type="molecule type" value="Genomic_DNA"/>
</dbReference>
<evidence type="ECO:0000256" key="1">
    <source>
        <dbReference type="ARBA" id="ARBA00022741"/>
    </source>
</evidence>
<dbReference type="GeneID" id="25737797"/>
<dbReference type="KEGG" id="mng:MNEG_4920"/>